<sequence length="126" mass="14772">DSYIASSSSVSSPISPNWRIVDVINQVIYTTAEKVKYPSDEYIMQICYDTLINAGNDNFNKKMKNGGSWKRFFNKHIHKIAQRFCRQACSNIVQHVFMLNLWILRSPRPKITKLHVKQRRSLKIQK</sequence>
<comment type="caution">
    <text evidence="1">The sequence shown here is derived from an EMBL/GenBank/DDBJ whole genome shotgun (WGS) entry which is preliminary data.</text>
</comment>
<dbReference type="EMBL" id="LLXI01002461">
    <property type="protein sequence ID" value="PKY57181.1"/>
    <property type="molecule type" value="Genomic_DNA"/>
</dbReference>
<keyword evidence="2" id="KW-1185">Reference proteome</keyword>
<dbReference type="VEuPathDB" id="FungiDB:FUN_022735"/>
<evidence type="ECO:0000313" key="1">
    <source>
        <dbReference type="EMBL" id="PKY57181.1"/>
    </source>
</evidence>
<dbReference type="Proteomes" id="UP000234323">
    <property type="component" value="Unassembled WGS sequence"/>
</dbReference>
<name>A0A2I1HE52_9GLOM</name>
<organism evidence="1 2">
    <name type="scientific">Rhizophagus irregularis</name>
    <dbReference type="NCBI Taxonomy" id="588596"/>
    <lineage>
        <taxon>Eukaryota</taxon>
        <taxon>Fungi</taxon>
        <taxon>Fungi incertae sedis</taxon>
        <taxon>Mucoromycota</taxon>
        <taxon>Glomeromycotina</taxon>
        <taxon>Glomeromycetes</taxon>
        <taxon>Glomerales</taxon>
        <taxon>Glomeraceae</taxon>
        <taxon>Rhizophagus</taxon>
    </lineage>
</organism>
<accession>A0A2I1HE52</accession>
<protein>
    <submittedName>
        <fullName evidence="1">Uncharacterized protein</fullName>
    </submittedName>
</protein>
<feature type="non-terminal residue" evidence="1">
    <location>
        <position position="1"/>
    </location>
</feature>
<gene>
    <name evidence="1" type="ORF">RhiirA4_428787</name>
</gene>
<dbReference type="AlphaFoldDB" id="A0A2I1HE52"/>
<proteinExistence type="predicted"/>
<reference evidence="1 2" key="1">
    <citation type="submission" date="2015-10" db="EMBL/GenBank/DDBJ databases">
        <title>Genome analyses suggest a sexual origin of heterokaryosis in a supposedly ancient asexual fungus.</title>
        <authorList>
            <person name="Ropars J."/>
            <person name="Sedzielewska K."/>
            <person name="Noel J."/>
            <person name="Charron P."/>
            <person name="Farinelli L."/>
            <person name="Marton T."/>
            <person name="Kruger M."/>
            <person name="Pelin A."/>
            <person name="Brachmann A."/>
            <person name="Corradi N."/>
        </authorList>
    </citation>
    <scope>NUCLEOTIDE SEQUENCE [LARGE SCALE GENOMIC DNA]</scope>
    <source>
        <strain evidence="1 2">A4</strain>
    </source>
</reference>
<evidence type="ECO:0000313" key="2">
    <source>
        <dbReference type="Proteomes" id="UP000234323"/>
    </source>
</evidence>